<keyword evidence="1" id="KW-0472">Membrane</keyword>
<feature type="transmembrane region" description="Helical" evidence="1">
    <location>
        <begin position="38"/>
        <end position="59"/>
    </location>
</feature>
<keyword evidence="1" id="KW-0812">Transmembrane</keyword>
<evidence type="ECO:0000313" key="2">
    <source>
        <dbReference type="EMBL" id="MEC5384228.1"/>
    </source>
</evidence>
<dbReference type="Proteomes" id="UP001331561">
    <property type="component" value="Unassembled WGS sequence"/>
</dbReference>
<keyword evidence="1" id="KW-1133">Transmembrane helix</keyword>
<comment type="caution">
    <text evidence="2">The sequence shown here is derived from an EMBL/GenBank/DDBJ whole genome shotgun (WGS) entry which is preliminary data.</text>
</comment>
<feature type="transmembrane region" description="Helical" evidence="1">
    <location>
        <begin position="65"/>
        <end position="98"/>
    </location>
</feature>
<dbReference type="EMBL" id="JAYXHS010000001">
    <property type="protein sequence ID" value="MEC5384228.1"/>
    <property type="molecule type" value="Genomic_DNA"/>
</dbReference>
<evidence type="ECO:0000313" key="3">
    <source>
        <dbReference type="Proteomes" id="UP001331561"/>
    </source>
</evidence>
<accession>A0ABU6JXC6</accession>
<proteinExistence type="predicted"/>
<gene>
    <name evidence="2" type="ORF">VVD49_00765</name>
</gene>
<name>A0ABU6JXC6_9RHOO</name>
<dbReference type="RefSeq" id="WP_327597210.1">
    <property type="nucleotide sequence ID" value="NZ_JAYXHS010000001.1"/>
</dbReference>
<sequence length="799" mass="89225">MAQQSPHWALLFWGASLACWVVEGLWLRWSKSKHGLPLLSVAMTVAPLAVTWSAAGWGFEHTSGVFATLAVIAAVAVLVLVLYAVQSAVAIVCGVAKVRAAIDKAARREAEDTATVETIYDRAPSTEQAHWDVHPSGLRYRSEIVGEIGMGGPATYAHRFDNGVVLGNGSLYIGEHGRYVACTGVDSACDITLMDFETGRSRQWTDCDDARLLCGERGPEHPKLRGRLQSPKAVQWKRAHGLWLHPDVEVAREKIELCDEAGRHRLELEAIFDEAQLRDMADSASYVAQPFYRIKLDGRELSLRTALPDEIVWSKAGDRLLIPAVAQDAGGSHWLWREDADAIWVTPAWQSDRALECASLSRVNEIDSEGLWILFSVGAPRGGGYPNAWRALRSPDSFTYGSYPNEWVRGADEHGRVEVVALTGNETSWRLRLRWDELGQPEALGVVETRRGANGSPAVFEALPSRPDDRLTRYRVRAGKAVAEDVQLFHLWSDCGRFLVLQPYAAGATDTFFVLDTESGRRLDTTYRVAGLQLNSFECGQLQVQAPVGCVPPRYGFGPFEKIGRAPSPNDEGETFAVEDDWLLMESLRFRVDMTKGSIDGPLTKCVRVKKPPFPNAAFAYVYPSPDGKRWVHCFGARDEYNDSYERGQESRYQACAITSDGVCLEGLGAAMIWSQDSRYLFFTTRLPREHADFEDMDWKGRVLDCETRQLHGAKDLKGLAILDQFDADGLKWRWVEVDWWREDVGTTPKHFSMKSLLAKLAQPLEMHGELWLPAGAQRRQDWAALYESSKRAVASFED</sequence>
<reference evidence="2 3" key="1">
    <citation type="submission" date="2024-01" db="EMBL/GenBank/DDBJ databases">
        <title>Uliginosibacterium soil sp. nov.</title>
        <authorList>
            <person name="Lv Y."/>
        </authorList>
    </citation>
    <scope>NUCLEOTIDE SEQUENCE [LARGE SCALE GENOMIC DNA]</scope>
    <source>
        <strain evidence="2 3">H3</strain>
    </source>
</reference>
<feature type="transmembrane region" description="Helical" evidence="1">
    <location>
        <begin position="6"/>
        <end position="26"/>
    </location>
</feature>
<organism evidence="2 3">
    <name type="scientific">Uliginosibacterium silvisoli</name>
    <dbReference type="NCBI Taxonomy" id="3114758"/>
    <lineage>
        <taxon>Bacteria</taxon>
        <taxon>Pseudomonadati</taxon>
        <taxon>Pseudomonadota</taxon>
        <taxon>Betaproteobacteria</taxon>
        <taxon>Rhodocyclales</taxon>
        <taxon>Zoogloeaceae</taxon>
        <taxon>Uliginosibacterium</taxon>
    </lineage>
</organism>
<protein>
    <submittedName>
        <fullName evidence="2">Uncharacterized protein</fullName>
    </submittedName>
</protein>
<keyword evidence="3" id="KW-1185">Reference proteome</keyword>
<evidence type="ECO:0000256" key="1">
    <source>
        <dbReference type="SAM" id="Phobius"/>
    </source>
</evidence>